<dbReference type="Pfam" id="PF19717">
    <property type="entry name" value="DUF6212"/>
    <property type="match status" value="1"/>
</dbReference>
<proteinExistence type="predicted"/>
<evidence type="ECO:0000313" key="2">
    <source>
        <dbReference type="Proteomes" id="UP001269144"/>
    </source>
</evidence>
<dbReference type="Proteomes" id="UP001269144">
    <property type="component" value="Unassembled WGS sequence"/>
</dbReference>
<dbReference type="InterPro" id="IPR046184">
    <property type="entry name" value="DUF6212"/>
</dbReference>
<gene>
    <name evidence="1" type="ORF">RGQ15_01225</name>
</gene>
<reference evidence="2" key="1">
    <citation type="submission" date="2023-07" db="EMBL/GenBank/DDBJ databases">
        <title>Paracoccus sp. MBLB3053 whole genome sequence.</title>
        <authorList>
            <person name="Hwang C.Y."/>
            <person name="Cho E.-S."/>
            <person name="Seo M.-J."/>
        </authorList>
    </citation>
    <scope>NUCLEOTIDE SEQUENCE [LARGE SCALE GENOMIC DNA]</scope>
    <source>
        <strain evidence="2">MBLB3053</strain>
    </source>
</reference>
<evidence type="ECO:0000313" key="1">
    <source>
        <dbReference type="EMBL" id="MDS9466201.1"/>
    </source>
</evidence>
<sequence>MTMPTVFFVHEDLKPQVSSFLPDGAALFTDLREFDRKALKSLLGRRAAGVVLPAGFDASLPEELTTLPRIELDPAEPAGAAARIIELLIDQVQASQKDAGTSRMAASVLRSEIQTLEANFKGVEDFLYGLGNPRFLQSLVWNPAGEILSISPGETVTQMLPISDVGVSAVDLWLPEVVAAFSSRLQAVLVDASGQRHGLHANLADTGLETGWLRFTTPEPIFGVERDCQLEISWSGTQPLLLGLGNAVPDPHFGVKVNGMNAKDQTLALRAWKSLPGVKLPQCAPVTARGRLVSIGESNFISPGALPEPSIFSVPNLANDHISTQFWENEDAIMVHPSRQGPVCAIIRDVELPALSHISALVNVGHPRSPNLNFSIGVAPSGLVDEDGYWQRRLGPWVIGVPPHGWAQAHCIPIEPIEGKADIILAASLASDRPNDMSWGLFRGFRIGRSDRQEAILQ</sequence>
<protein>
    <submittedName>
        <fullName evidence="1">DUF6212 domain-containing protein</fullName>
    </submittedName>
</protein>
<dbReference type="EMBL" id="JAVQLW010000001">
    <property type="protein sequence ID" value="MDS9466201.1"/>
    <property type="molecule type" value="Genomic_DNA"/>
</dbReference>
<organism evidence="1 2">
    <name type="scientific">Paracoccus aurantius</name>
    <dbReference type="NCBI Taxonomy" id="3073814"/>
    <lineage>
        <taxon>Bacteria</taxon>
        <taxon>Pseudomonadati</taxon>
        <taxon>Pseudomonadota</taxon>
        <taxon>Alphaproteobacteria</taxon>
        <taxon>Rhodobacterales</taxon>
        <taxon>Paracoccaceae</taxon>
        <taxon>Paracoccus</taxon>
    </lineage>
</organism>
<accession>A0ABU2HMD9</accession>
<name>A0ABU2HMD9_9RHOB</name>
<comment type="caution">
    <text evidence="1">The sequence shown here is derived from an EMBL/GenBank/DDBJ whole genome shotgun (WGS) entry which is preliminary data.</text>
</comment>
<dbReference type="RefSeq" id="WP_311158396.1">
    <property type="nucleotide sequence ID" value="NZ_JAVQLW010000001.1"/>
</dbReference>
<keyword evidence="2" id="KW-1185">Reference proteome</keyword>